<gene>
    <name evidence="10" type="ORF">SAMN05660865_00058</name>
</gene>
<dbReference type="InterPro" id="IPR057336">
    <property type="entry name" value="GerAC_N"/>
</dbReference>
<accession>A0A1H5RK24</accession>
<dbReference type="PANTHER" id="PTHR35789">
    <property type="entry name" value="SPORE GERMINATION PROTEIN B3"/>
    <property type="match status" value="1"/>
</dbReference>
<dbReference type="RefSeq" id="WP_103895093.1">
    <property type="nucleotide sequence ID" value="NZ_FNUK01000001.1"/>
</dbReference>
<evidence type="ECO:0000256" key="3">
    <source>
        <dbReference type="ARBA" id="ARBA00022544"/>
    </source>
</evidence>
<feature type="domain" description="Spore germination protein N-terminal" evidence="9">
    <location>
        <begin position="19"/>
        <end position="202"/>
    </location>
</feature>
<keyword evidence="6" id="KW-0564">Palmitate</keyword>
<keyword evidence="11" id="KW-1185">Reference proteome</keyword>
<dbReference type="InterPro" id="IPR038501">
    <property type="entry name" value="Spore_GerAC_C_sf"/>
</dbReference>
<organism evidence="10 11">
    <name type="scientific">Caloramator fervidus</name>
    <dbReference type="NCBI Taxonomy" id="29344"/>
    <lineage>
        <taxon>Bacteria</taxon>
        <taxon>Bacillati</taxon>
        <taxon>Bacillota</taxon>
        <taxon>Clostridia</taxon>
        <taxon>Eubacteriales</taxon>
        <taxon>Clostridiaceae</taxon>
        <taxon>Caloramator</taxon>
    </lineage>
</organism>
<evidence type="ECO:0000256" key="2">
    <source>
        <dbReference type="ARBA" id="ARBA00007886"/>
    </source>
</evidence>
<dbReference type="Gene3D" id="3.30.300.210">
    <property type="entry name" value="Nutrient germinant receptor protein C, domain 3"/>
    <property type="match status" value="1"/>
</dbReference>
<reference evidence="11" key="1">
    <citation type="submission" date="2016-10" db="EMBL/GenBank/DDBJ databases">
        <authorList>
            <person name="Varghese N."/>
            <person name="Submissions S."/>
        </authorList>
    </citation>
    <scope>NUCLEOTIDE SEQUENCE [LARGE SCALE GENOMIC DNA]</scope>
    <source>
        <strain evidence="11">DSM 5463</strain>
    </source>
</reference>
<evidence type="ECO:0000313" key="11">
    <source>
        <dbReference type="Proteomes" id="UP000242850"/>
    </source>
</evidence>
<feature type="domain" description="Spore germination GerAC-like C-terminal" evidence="8">
    <location>
        <begin position="214"/>
        <end position="373"/>
    </location>
</feature>
<evidence type="ECO:0000313" key="10">
    <source>
        <dbReference type="EMBL" id="SEF38723.1"/>
    </source>
</evidence>
<proteinExistence type="inferred from homology"/>
<dbReference type="Pfam" id="PF05504">
    <property type="entry name" value="Spore_GerAC"/>
    <property type="match status" value="1"/>
</dbReference>
<dbReference type="GO" id="GO:0009847">
    <property type="term" value="P:spore germination"/>
    <property type="evidence" value="ECO:0007669"/>
    <property type="project" value="InterPro"/>
</dbReference>
<dbReference type="PROSITE" id="PS51257">
    <property type="entry name" value="PROKAR_LIPOPROTEIN"/>
    <property type="match status" value="1"/>
</dbReference>
<dbReference type="Proteomes" id="UP000242850">
    <property type="component" value="Unassembled WGS sequence"/>
</dbReference>
<keyword evidence="4" id="KW-0732">Signal</keyword>
<evidence type="ECO:0000256" key="6">
    <source>
        <dbReference type="ARBA" id="ARBA00023139"/>
    </source>
</evidence>
<dbReference type="NCBIfam" id="TIGR02887">
    <property type="entry name" value="spore_ger_x_C"/>
    <property type="match status" value="1"/>
</dbReference>
<evidence type="ECO:0000256" key="7">
    <source>
        <dbReference type="ARBA" id="ARBA00023288"/>
    </source>
</evidence>
<dbReference type="EMBL" id="FNUK01000001">
    <property type="protein sequence ID" value="SEF38723.1"/>
    <property type="molecule type" value="Genomic_DNA"/>
</dbReference>
<comment type="similarity">
    <text evidence="2">Belongs to the GerABKC lipoprotein family.</text>
</comment>
<dbReference type="OrthoDB" id="2569624at2"/>
<dbReference type="Pfam" id="PF25198">
    <property type="entry name" value="Spore_GerAC_N"/>
    <property type="match status" value="1"/>
</dbReference>
<evidence type="ECO:0000256" key="4">
    <source>
        <dbReference type="ARBA" id="ARBA00022729"/>
    </source>
</evidence>
<keyword evidence="5" id="KW-0472">Membrane</keyword>
<dbReference type="PANTHER" id="PTHR35789:SF1">
    <property type="entry name" value="SPORE GERMINATION PROTEIN B3"/>
    <property type="match status" value="1"/>
</dbReference>
<dbReference type="InterPro" id="IPR046953">
    <property type="entry name" value="Spore_GerAC-like_C"/>
</dbReference>
<evidence type="ECO:0000259" key="8">
    <source>
        <dbReference type="Pfam" id="PF05504"/>
    </source>
</evidence>
<keyword evidence="7" id="KW-0449">Lipoprotein</keyword>
<evidence type="ECO:0000259" key="9">
    <source>
        <dbReference type="Pfam" id="PF25198"/>
    </source>
</evidence>
<evidence type="ECO:0000256" key="1">
    <source>
        <dbReference type="ARBA" id="ARBA00004635"/>
    </source>
</evidence>
<evidence type="ECO:0000256" key="5">
    <source>
        <dbReference type="ARBA" id="ARBA00023136"/>
    </source>
</evidence>
<dbReference type="GO" id="GO:0016020">
    <property type="term" value="C:membrane"/>
    <property type="evidence" value="ECO:0007669"/>
    <property type="project" value="UniProtKB-SubCell"/>
</dbReference>
<keyword evidence="3" id="KW-0309">Germination</keyword>
<sequence>MKRLMFVFLAMLIFAGCWDKIEIEDRIFVYGIAIDKVSNELNKSKGPFYEYVNENIEVTFLIPNPSKVVSGEQNVFENITVRAGSIPEAIEKVFKKQNRHLFFGHEKLLILGEAVLRDDKILKEIVDWIDRDPQKNRSSFVVATKDVKGIINITPKLEKLLVPYIIGTLKNQEEVSTLLNIDFNGFVSNFKVNGVAILPIINKVKDEGVIKNVFLIKDYKLLKEVDDRYIRGYSILTNSLKGGRKLFKYKDHVLSYLISNSHASLEAKEEDGKINFNVKVKMEGDIEDFILNEDLLKADIVHNIEKSIKEQFENELYETVRYFQDTGYDYLKLKDWTKKHQYSLYKKYEKNWDEAFKTAKFNFDFEVKIRRVGVVR</sequence>
<dbReference type="AlphaFoldDB" id="A0A1H5RK24"/>
<dbReference type="InterPro" id="IPR008844">
    <property type="entry name" value="Spore_GerAC-like"/>
</dbReference>
<protein>
    <submittedName>
        <fullName evidence="10">Spore germination protein</fullName>
    </submittedName>
</protein>
<name>A0A1H5RK24_9CLOT</name>
<comment type="subcellular location">
    <subcellularLocation>
        <location evidence="1">Membrane</location>
        <topology evidence="1">Lipid-anchor</topology>
    </subcellularLocation>
</comment>